<organism evidence="2 3">
    <name type="scientific">Danaus chrysippus</name>
    <name type="common">African queen</name>
    <dbReference type="NCBI Taxonomy" id="151541"/>
    <lineage>
        <taxon>Eukaryota</taxon>
        <taxon>Metazoa</taxon>
        <taxon>Ecdysozoa</taxon>
        <taxon>Arthropoda</taxon>
        <taxon>Hexapoda</taxon>
        <taxon>Insecta</taxon>
        <taxon>Pterygota</taxon>
        <taxon>Neoptera</taxon>
        <taxon>Endopterygota</taxon>
        <taxon>Lepidoptera</taxon>
        <taxon>Glossata</taxon>
        <taxon>Ditrysia</taxon>
        <taxon>Papilionoidea</taxon>
        <taxon>Nymphalidae</taxon>
        <taxon>Danainae</taxon>
        <taxon>Danaini</taxon>
        <taxon>Danaina</taxon>
        <taxon>Danaus</taxon>
        <taxon>Anosia</taxon>
    </lineage>
</organism>
<keyword evidence="3" id="KW-1185">Reference proteome</keyword>
<comment type="caution">
    <text evidence="2">The sequence shown here is derived from an EMBL/GenBank/DDBJ whole genome shotgun (WGS) entry which is preliminary data.</text>
</comment>
<reference evidence="2" key="1">
    <citation type="submission" date="2021-09" db="EMBL/GenBank/DDBJ databases">
        <authorList>
            <person name="Martin H S."/>
        </authorList>
    </citation>
    <scope>NUCLEOTIDE SEQUENCE</scope>
</reference>
<evidence type="ECO:0000313" key="3">
    <source>
        <dbReference type="Proteomes" id="UP000789524"/>
    </source>
</evidence>
<dbReference type="EMBL" id="CAKASE010000062">
    <property type="protein sequence ID" value="CAG9569246.1"/>
    <property type="molecule type" value="Genomic_DNA"/>
</dbReference>
<proteinExistence type="predicted"/>
<feature type="region of interest" description="Disordered" evidence="1">
    <location>
        <begin position="44"/>
        <end position="75"/>
    </location>
</feature>
<accession>A0A8J2VWE9</accession>
<protein>
    <submittedName>
        <fullName evidence="2">(African queen) hypothetical protein</fullName>
    </submittedName>
</protein>
<evidence type="ECO:0000313" key="2">
    <source>
        <dbReference type="EMBL" id="CAG9569246.1"/>
    </source>
</evidence>
<gene>
    <name evidence="2" type="ORF">DCHRY22_LOCUS8790</name>
</gene>
<sequence>MAINEPQQATAPFAPPTAYKLTFFGRPTQILGRTHTGRLKKLKITSATGQSDRSAAEKQAGPVTHKTNSSDRRDRDAYIWIV</sequence>
<name>A0A8J2VWE9_9NEOP</name>
<evidence type="ECO:0000256" key="1">
    <source>
        <dbReference type="SAM" id="MobiDB-lite"/>
    </source>
</evidence>
<dbReference type="Proteomes" id="UP000789524">
    <property type="component" value="Unassembled WGS sequence"/>
</dbReference>
<dbReference type="AlphaFoldDB" id="A0A8J2VWE9"/>